<protein>
    <submittedName>
        <fullName evidence="2">Uncharacterized protein</fullName>
    </submittedName>
</protein>
<evidence type="ECO:0000256" key="1">
    <source>
        <dbReference type="SAM" id="SignalP"/>
    </source>
</evidence>
<evidence type="ECO:0000313" key="2">
    <source>
        <dbReference type="EMBL" id="KAG9233812.1"/>
    </source>
</evidence>
<dbReference type="EMBL" id="MU251485">
    <property type="protein sequence ID" value="KAG9233812.1"/>
    <property type="molecule type" value="Genomic_DNA"/>
</dbReference>
<reference evidence="2" key="1">
    <citation type="journal article" date="2021" name="IMA Fungus">
        <title>Genomic characterization of three marine fungi, including Emericellopsis atlantica sp. nov. with signatures of a generalist lifestyle and marine biomass degradation.</title>
        <authorList>
            <person name="Hagestad O.C."/>
            <person name="Hou L."/>
            <person name="Andersen J.H."/>
            <person name="Hansen E.H."/>
            <person name="Altermark B."/>
            <person name="Li C."/>
            <person name="Kuhnert E."/>
            <person name="Cox R.J."/>
            <person name="Crous P.W."/>
            <person name="Spatafora J.W."/>
            <person name="Lail K."/>
            <person name="Amirebrahimi M."/>
            <person name="Lipzen A."/>
            <person name="Pangilinan J."/>
            <person name="Andreopoulos W."/>
            <person name="Hayes R.D."/>
            <person name="Ng V."/>
            <person name="Grigoriev I.V."/>
            <person name="Jackson S.A."/>
            <person name="Sutton T.D.S."/>
            <person name="Dobson A.D.W."/>
            <person name="Rama T."/>
        </authorList>
    </citation>
    <scope>NUCLEOTIDE SEQUENCE</scope>
    <source>
        <strain evidence="2">TRa018bII</strain>
    </source>
</reference>
<keyword evidence="3" id="KW-1185">Reference proteome</keyword>
<dbReference type="AlphaFoldDB" id="A0A9P7YHV9"/>
<organism evidence="2 3">
    <name type="scientific">Amylocarpus encephaloides</name>
    <dbReference type="NCBI Taxonomy" id="45428"/>
    <lineage>
        <taxon>Eukaryota</taxon>
        <taxon>Fungi</taxon>
        <taxon>Dikarya</taxon>
        <taxon>Ascomycota</taxon>
        <taxon>Pezizomycotina</taxon>
        <taxon>Leotiomycetes</taxon>
        <taxon>Helotiales</taxon>
        <taxon>Helotiales incertae sedis</taxon>
        <taxon>Amylocarpus</taxon>
    </lineage>
</organism>
<gene>
    <name evidence="2" type="ORF">BJ875DRAFT_33872</name>
</gene>
<accession>A0A9P7YHV9</accession>
<keyword evidence="1" id="KW-0732">Signal</keyword>
<sequence length="300" mass="32063">MLNNIPLAVLGLAVTATLTSAIPGKLEDLNNFGLPEGMSMEDFLVARASIGAQLTRRTDQSTFKGGAPGCDDDPSFATGTSKYSDGAGIYSGSYCDNGLTTPAVNRFHCWTDLYFVEHQVEYSGWINTGLVIDCASTSSCAQQVINMNQSCTTNTQSWDNAIQVSIEGKITLIKDTLDGGGGVSYTHNFGGSQAFSTCSTQSDVSTCTWDDKACHAIWKAKRNRRIHGYLRRSCNTPRDGTNMPNTEKRGDGYYTVGMLDFSLVVPNNQIVGCAAKCSDLEYPDPVPGGAGDLTPVPSGI</sequence>
<name>A0A9P7YHV9_9HELO</name>
<feature type="signal peptide" evidence="1">
    <location>
        <begin position="1"/>
        <end position="21"/>
    </location>
</feature>
<evidence type="ECO:0000313" key="3">
    <source>
        <dbReference type="Proteomes" id="UP000824998"/>
    </source>
</evidence>
<feature type="chain" id="PRO_5040433762" evidence="1">
    <location>
        <begin position="22"/>
        <end position="300"/>
    </location>
</feature>
<dbReference type="OrthoDB" id="5329807at2759"/>
<proteinExistence type="predicted"/>
<comment type="caution">
    <text evidence="2">The sequence shown here is derived from an EMBL/GenBank/DDBJ whole genome shotgun (WGS) entry which is preliminary data.</text>
</comment>
<dbReference type="Proteomes" id="UP000824998">
    <property type="component" value="Unassembled WGS sequence"/>
</dbReference>